<organism evidence="1 2">
    <name type="scientific">Monilinia laxa</name>
    <name type="common">Brown rot fungus</name>
    <name type="synonym">Sclerotinia laxa</name>
    <dbReference type="NCBI Taxonomy" id="61186"/>
    <lineage>
        <taxon>Eukaryota</taxon>
        <taxon>Fungi</taxon>
        <taxon>Dikarya</taxon>
        <taxon>Ascomycota</taxon>
        <taxon>Pezizomycotina</taxon>
        <taxon>Leotiomycetes</taxon>
        <taxon>Helotiales</taxon>
        <taxon>Sclerotiniaceae</taxon>
        <taxon>Monilinia</taxon>
    </lineage>
</organism>
<comment type="caution">
    <text evidence="1">The sequence shown here is derived from an EMBL/GenBank/DDBJ whole genome shotgun (WGS) entry which is preliminary data.</text>
</comment>
<accession>A0A5N6JVU7</accession>
<dbReference type="Proteomes" id="UP000326757">
    <property type="component" value="Unassembled WGS sequence"/>
</dbReference>
<reference evidence="1 2" key="1">
    <citation type="submission" date="2019-06" db="EMBL/GenBank/DDBJ databases">
        <title>Genome Sequence of the Brown Rot Fungal Pathogen Monilinia laxa.</title>
        <authorList>
            <person name="De Miccolis Angelini R.M."/>
            <person name="Landi L."/>
            <person name="Abate D."/>
            <person name="Pollastro S."/>
            <person name="Romanazzi G."/>
            <person name="Faretra F."/>
        </authorList>
    </citation>
    <scope>NUCLEOTIDE SEQUENCE [LARGE SCALE GENOMIC DNA]</scope>
    <source>
        <strain evidence="1 2">Mlax316</strain>
    </source>
</reference>
<gene>
    <name evidence="1" type="ORF">EYC80_007307</name>
</gene>
<name>A0A5N6JVU7_MONLA</name>
<dbReference type="AlphaFoldDB" id="A0A5N6JVU7"/>
<dbReference type="EMBL" id="VIGI01000012">
    <property type="protein sequence ID" value="KAB8292943.1"/>
    <property type="molecule type" value="Genomic_DNA"/>
</dbReference>
<evidence type="ECO:0000313" key="1">
    <source>
        <dbReference type="EMBL" id="KAB8292943.1"/>
    </source>
</evidence>
<protein>
    <submittedName>
        <fullName evidence="1">Uncharacterized protein</fullName>
    </submittedName>
</protein>
<dbReference type="OrthoDB" id="10382880at2759"/>
<evidence type="ECO:0000313" key="2">
    <source>
        <dbReference type="Proteomes" id="UP000326757"/>
    </source>
</evidence>
<proteinExistence type="predicted"/>
<keyword evidence="2" id="KW-1185">Reference proteome</keyword>
<sequence length="226" mass="25079">MFHQTPLVALPSEAKGFSTPLPSYSPNAERRVLYVDPPVHISDINQVSLCSVRTFMIGDLPITETVYEIEADWDLQDNIDQESQTLSTATAIFNPQVEGNHRDLISNSLLMPVELFETEGDVNLRINSVIEVLSGMVVNEPSNPEQNSNGVDDDIGPPKISTECNLNPRYSSAQARADYGVEDSQLLLDRHQGIQTQNMIPPQKVTRNQMFRDKGGHKLGGRYLSG</sequence>